<evidence type="ECO:0000256" key="12">
    <source>
        <dbReference type="ARBA" id="ARBA00034269"/>
    </source>
</evidence>
<dbReference type="CDD" id="cd12837">
    <property type="entry name" value="EcCorA-like_u1"/>
    <property type="match status" value="1"/>
</dbReference>
<evidence type="ECO:0000256" key="3">
    <source>
        <dbReference type="ARBA" id="ARBA00019439"/>
    </source>
</evidence>
<evidence type="ECO:0000256" key="11">
    <source>
        <dbReference type="ARBA" id="ARBA00023136"/>
    </source>
</evidence>
<evidence type="ECO:0000313" key="15">
    <source>
        <dbReference type="Proteomes" id="UP000183174"/>
    </source>
</evidence>
<proteinExistence type="inferred from homology"/>
<evidence type="ECO:0000256" key="5">
    <source>
        <dbReference type="ARBA" id="ARBA00022475"/>
    </source>
</evidence>
<dbReference type="Gene3D" id="1.20.58.340">
    <property type="entry name" value="Magnesium transport protein CorA, transmembrane region"/>
    <property type="match status" value="2"/>
</dbReference>
<keyword evidence="6" id="KW-0997">Cell inner membrane</keyword>
<name>A0A1C3X5N3_9BRAD</name>
<dbReference type="GO" id="GO:0015087">
    <property type="term" value="F:cobalt ion transmembrane transporter activity"/>
    <property type="evidence" value="ECO:0007669"/>
    <property type="project" value="TreeGrafter"/>
</dbReference>
<keyword evidence="7 13" id="KW-0812">Transmembrane</keyword>
<keyword evidence="8" id="KW-0460">Magnesium</keyword>
<dbReference type="PANTHER" id="PTHR46494:SF1">
    <property type="entry name" value="CORA FAMILY METAL ION TRANSPORTER (EUROFUNG)"/>
    <property type="match status" value="1"/>
</dbReference>
<dbReference type="Pfam" id="PF01544">
    <property type="entry name" value="CorA"/>
    <property type="match status" value="1"/>
</dbReference>
<dbReference type="InterPro" id="IPR045863">
    <property type="entry name" value="CorA_TM1_TM2"/>
</dbReference>
<evidence type="ECO:0000313" key="14">
    <source>
        <dbReference type="EMBL" id="SCB47582.1"/>
    </source>
</evidence>
<comment type="catalytic activity">
    <reaction evidence="12">
        <text>Mg(2+)(in) = Mg(2+)(out)</text>
        <dbReference type="Rhea" id="RHEA:29827"/>
        <dbReference type="ChEBI" id="CHEBI:18420"/>
    </reaction>
</comment>
<evidence type="ECO:0000256" key="4">
    <source>
        <dbReference type="ARBA" id="ARBA00022448"/>
    </source>
</evidence>
<evidence type="ECO:0000256" key="7">
    <source>
        <dbReference type="ARBA" id="ARBA00022692"/>
    </source>
</evidence>
<keyword evidence="11 13" id="KW-0472">Membrane</keyword>
<keyword evidence="9 13" id="KW-1133">Transmembrane helix</keyword>
<sequence length="324" mass="36077">MLRLYRWPSDDWHGIGAEMPTEVIWADLLNGTDEEKQFVERLLGIRIPSEDSLSEIEASSRLIFDHGTLYLSSPAVRVTEADEAEITPVGFVIGPHVLVTVRFAELPIFDDIGKRIGSDDSLENGMCVFVSLLEAMIDRGADVLEHLGGKVDQLSRGVFRGGLVRTQRPVRSSRRMREALETVGELADRLAKARDVLLGVGRVAAFAGDVGSEWITASSKKRLEAVSKDVVSLSDYETRLSDKIQLLLDAVLGFINIQQNELFKILTIVSVVGVPPTIMVGVWGMNFKHMPELDWSFGYPLAWLAIIASGLLPLIWFKRRGWFE</sequence>
<keyword evidence="10" id="KW-0406">Ion transport</keyword>
<evidence type="ECO:0000256" key="2">
    <source>
        <dbReference type="ARBA" id="ARBA00009765"/>
    </source>
</evidence>
<evidence type="ECO:0000256" key="10">
    <source>
        <dbReference type="ARBA" id="ARBA00023065"/>
    </source>
</evidence>
<comment type="subcellular location">
    <subcellularLocation>
        <location evidence="1">Cell inner membrane</location>
        <topology evidence="1">Multi-pass membrane protein</topology>
    </subcellularLocation>
</comment>
<evidence type="ECO:0000256" key="13">
    <source>
        <dbReference type="SAM" id="Phobius"/>
    </source>
</evidence>
<dbReference type="SUPFAM" id="SSF144083">
    <property type="entry name" value="Magnesium transport protein CorA, transmembrane region"/>
    <property type="match status" value="1"/>
</dbReference>
<dbReference type="InterPro" id="IPR002523">
    <property type="entry name" value="MgTranspt_CorA/ZnTranspt_ZntB"/>
</dbReference>
<dbReference type="Gene3D" id="3.30.460.20">
    <property type="entry name" value="CorA soluble domain-like"/>
    <property type="match status" value="1"/>
</dbReference>
<dbReference type="InterPro" id="IPR045861">
    <property type="entry name" value="CorA_cytoplasmic_dom"/>
</dbReference>
<dbReference type="GO" id="GO:0015095">
    <property type="term" value="F:magnesium ion transmembrane transporter activity"/>
    <property type="evidence" value="ECO:0007669"/>
    <property type="project" value="TreeGrafter"/>
</dbReference>
<evidence type="ECO:0000256" key="9">
    <source>
        <dbReference type="ARBA" id="ARBA00022989"/>
    </source>
</evidence>
<dbReference type="FunFam" id="1.20.58.340:FF:000001">
    <property type="entry name" value="Magnesium transport protein CorA"/>
    <property type="match status" value="1"/>
</dbReference>
<gene>
    <name evidence="14" type="ORF">GA0061099_1009255</name>
</gene>
<dbReference type="GO" id="GO:0050897">
    <property type="term" value="F:cobalt ion binding"/>
    <property type="evidence" value="ECO:0007669"/>
    <property type="project" value="TreeGrafter"/>
</dbReference>
<dbReference type="GO" id="GO:0005886">
    <property type="term" value="C:plasma membrane"/>
    <property type="evidence" value="ECO:0007669"/>
    <property type="project" value="UniProtKB-SubCell"/>
</dbReference>
<dbReference type="AlphaFoldDB" id="A0A1C3X5N3"/>
<dbReference type="PANTHER" id="PTHR46494">
    <property type="entry name" value="CORA FAMILY METAL ION TRANSPORTER (EUROFUNG)"/>
    <property type="match status" value="1"/>
</dbReference>
<dbReference type="Proteomes" id="UP000183174">
    <property type="component" value="Unassembled WGS sequence"/>
</dbReference>
<accession>A0A1C3X5N3</accession>
<comment type="similarity">
    <text evidence="2">Belongs to the CorA metal ion transporter (MIT) (TC 1.A.35) family.</text>
</comment>
<feature type="transmembrane region" description="Helical" evidence="13">
    <location>
        <begin position="297"/>
        <end position="317"/>
    </location>
</feature>
<reference evidence="14 15" key="1">
    <citation type="submission" date="2016-08" db="EMBL/GenBank/DDBJ databases">
        <authorList>
            <person name="Seilhamer J.J."/>
        </authorList>
    </citation>
    <scope>NUCLEOTIDE SEQUENCE [LARGE SCALE GENOMIC DNA]</scope>
    <source>
        <strain evidence="14 15">CCBAU 10071</strain>
    </source>
</reference>
<dbReference type="SUPFAM" id="SSF143865">
    <property type="entry name" value="CorA soluble domain-like"/>
    <property type="match status" value="1"/>
</dbReference>
<keyword evidence="5" id="KW-1003">Cell membrane</keyword>
<feature type="transmembrane region" description="Helical" evidence="13">
    <location>
        <begin position="265"/>
        <end position="285"/>
    </location>
</feature>
<keyword evidence="4" id="KW-0813">Transport</keyword>
<protein>
    <recommendedName>
        <fullName evidence="3">Magnesium transport protein CorA</fullName>
    </recommendedName>
</protein>
<dbReference type="GO" id="GO:0000287">
    <property type="term" value="F:magnesium ion binding"/>
    <property type="evidence" value="ECO:0007669"/>
    <property type="project" value="TreeGrafter"/>
</dbReference>
<dbReference type="RefSeq" id="WP_036005440.1">
    <property type="nucleotide sequence ID" value="NZ_FMAE01000009.1"/>
</dbReference>
<evidence type="ECO:0000256" key="1">
    <source>
        <dbReference type="ARBA" id="ARBA00004429"/>
    </source>
</evidence>
<evidence type="ECO:0000256" key="6">
    <source>
        <dbReference type="ARBA" id="ARBA00022519"/>
    </source>
</evidence>
<dbReference type="EMBL" id="FMAE01000009">
    <property type="protein sequence ID" value="SCB47582.1"/>
    <property type="molecule type" value="Genomic_DNA"/>
</dbReference>
<organism evidence="14 15">
    <name type="scientific">Bradyrhizobium yuanmingense</name>
    <dbReference type="NCBI Taxonomy" id="108015"/>
    <lineage>
        <taxon>Bacteria</taxon>
        <taxon>Pseudomonadati</taxon>
        <taxon>Pseudomonadota</taxon>
        <taxon>Alphaproteobacteria</taxon>
        <taxon>Hyphomicrobiales</taxon>
        <taxon>Nitrobacteraceae</taxon>
        <taxon>Bradyrhizobium</taxon>
    </lineage>
</organism>
<evidence type="ECO:0000256" key="8">
    <source>
        <dbReference type="ARBA" id="ARBA00022842"/>
    </source>
</evidence>